<dbReference type="GO" id="GO:0008305">
    <property type="term" value="C:integrin complex"/>
    <property type="evidence" value="ECO:0007669"/>
    <property type="project" value="TreeGrafter"/>
</dbReference>
<keyword evidence="16" id="KW-0325">Glycoprotein</keyword>
<dbReference type="GO" id="GO:0007229">
    <property type="term" value="P:integrin-mediated signaling pathway"/>
    <property type="evidence" value="ECO:0007669"/>
    <property type="project" value="UniProtKB-KW"/>
</dbReference>
<dbReference type="GO" id="GO:0045202">
    <property type="term" value="C:synapse"/>
    <property type="evidence" value="ECO:0007669"/>
    <property type="project" value="TreeGrafter"/>
</dbReference>
<evidence type="ECO:0000256" key="17">
    <source>
        <dbReference type="SAM" id="SignalP"/>
    </source>
</evidence>
<keyword evidence="20" id="KW-1185">Reference proteome</keyword>
<dbReference type="AlphaFoldDB" id="A0A3Q2XKH9"/>
<dbReference type="SUPFAM" id="SSF103575">
    <property type="entry name" value="Plexin repeat"/>
    <property type="match status" value="1"/>
</dbReference>
<evidence type="ECO:0000256" key="6">
    <source>
        <dbReference type="ARBA" id="ARBA00022723"/>
    </source>
</evidence>
<dbReference type="GO" id="GO:0070527">
    <property type="term" value="P:platelet aggregation"/>
    <property type="evidence" value="ECO:0007669"/>
    <property type="project" value="TreeGrafter"/>
</dbReference>
<dbReference type="SMART" id="SM00423">
    <property type="entry name" value="PSI"/>
    <property type="match status" value="1"/>
</dbReference>
<dbReference type="GO" id="GO:0009986">
    <property type="term" value="C:cell surface"/>
    <property type="evidence" value="ECO:0007669"/>
    <property type="project" value="TreeGrafter"/>
</dbReference>
<protein>
    <submittedName>
        <fullName evidence="19">Integrin beta 3a</fullName>
    </submittedName>
</protein>
<dbReference type="GO" id="GO:0033627">
    <property type="term" value="P:cell adhesion mediated by integrin"/>
    <property type="evidence" value="ECO:0007669"/>
    <property type="project" value="TreeGrafter"/>
</dbReference>
<dbReference type="FunFam" id="3.30.1680.10:FF:000002">
    <property type="entry name" value="Integrin beta"/>
    <property type="match status" value="1"/>
</dbReference>
<keyword evidence="3" id="KW-1003">Cell membrane</keyword>
<organism evidence="19 20">
    <name type="scientific">Hippocampus comes</name>
    <name type="common">Tiger tail seahorse</name>
    <dbReference type="NCBI Taxonomy" id="109280"/>
    <lineage>
        <taxon>Eukaryota</taxon>
        <taxon>Metazoa</taxon>
        <taxon>Chordata</taxon>
        <taxon>Craniata</taxon>
        <taxon>Vertebrata</taxon>
        <taxon>Euteleostomi</taxon>
        <taxon>Actinopterygii</taxon>
        <taxon>Neopterygii</taxon>
        <taxon>Teleostei</taxon>
        <taxon>Neoteleostei</taxon>
        <taxon>Acanthomorphata</taxon>
        <taxon>Syngnathiaria</taxon>
        <taxon>Syngnathiformes</taxon>
        <taxon>Syngnathoidei</taxon>
        <taxon>Syngnathidae</taxon>
        <taxon>Hippocampus</taxon>
    </lineage>
</organism>
<dbReference type="Ensembl" id="ENSHCOT00000007105.1">
    <property type="protein sequence ID" value="ENSHCOP00000004407.1"/>
    <property type="gene ID" value="ENSHCOG00000005913.1"/>
</dbReference>
<feature type="signal peptide" evidence="17">
    <location>
        <begin position="1"/>
        <end position="20"/>
    </location>
</feature>
<evidence type="ECO:0000256" key="5">
    <source>
        <dbReference type="ARBA" id="ARBA00022692"/>
    </source>
</evidence>
<name>A0A3Q2XKH9_HIPCM</name>
<dbReference type="Gene3D" id="2.60.40.1510">
    <property type="entry name" value="ntegrin, alpha v. Chain A, domain 3"/>
    <property type="match status" value="1"/>
</dbReference>
<dbReference type="GO" id="GO:0070051">
    <property type="term" value="F:fibrinogen binding"/>
    <property type="evidence" value="ECO:0007669"/>
    <property type="project" value="TreeGrafter"/>
</dbReference>
<sequence length="120" mass="12789">LLRYFRRLFLFLAGSNVCTSRGVTTCQQCLTVDPSCAWCSQETFGMGGSGVFRCDLKQNLLDGGCSDEALESPASTLAVLEDKALSDKASGAGETVTQIQPQKIRMVLRPGGAIDNPCHG</sequence>
<reference evidence="19" key="2">
    <citation type="submission" date="2025-09" db="UniProtKB">
        <authorList>
            <consortium name="Ensembl"/>
        </authorList>
    </citation>
    <scope>IDENTIFICATION</scope>
</reference>
<dbReference type="PANTHER" id="PTHR10082:SF25">
    <property type="entry name" value="INTEGRIN BETA-3"/>
    <property type="match status" value="1"/>
</dbReference>
<dbReference type="PRINTS" id="PR01186">
    <property type="entry name" value="INTEGRINB"/>
</dbReference>
<evidence type="ECO:0000256" key="4">
    <source>
        <dbReference type="ARBA" id="ARBA00022536"/>
    </source>
</evidence>
<evidence type="ECO:0000256" key="7">
    <source>
        <dbReference type="ARBA" id="ARBA00022729"/>
    </source>
</evidence>
<evidence type="ECO:0000256" key="12">
    <source>
        <dbReference type="ARBA" id="ARBA00022989"/>
    </source>
</evidence>
<keyword evidence="13" id="KW-0401">Integrin</keyword>
<dbReference type="GO" id="GO:0046872">
    <property type="term" value="F:metal ion binding"/>
    <property type="evidence" value="ECO:0007669"/>
    <property type="project" value="UniProtKB-KW"/>
</dbReference>
<evidence type="ECO:0000256" key="11">
    <source>
        <dbReference type="ARBA" id="ARBA00022889"/>
    </source>
</evidence>
<keyword evidence="12" id="KW-1133">Transmembrane helix</keyword>
<evidence type="ECO:0000256" key="8">
    <source>
        <dbReference type="ARBA" id="ARBA00022737"/>
    </source>
</evidence>
<evidence type="ECO:0000256" key="15">
    <source>
        <dbReference type="ARBA" id="ARBA00023157"/>
    </source>
</evidence>
<dbReference type="Proteomes" id="UP000264820">
    <property type="component" value="Unplaced"/>
</dbReference>
<reference evidence="19" key="1">
    <citation type="submission" date="2025-08" db="UniProtKB">
        <authorList>
            <consortium name="Ensembl"/>
        </authorList>
    </citation>
    <scope>IDENTIFICATION</scope>
</reference>
<dbReference type="GO" id="GO:0005925">
    <property type="term" value="C:focal adhesion"/>
    <property type="evidence" value="ECO:0007669"/>
    <property type="project" value="TreeGrafter"/>
</dbReference>
<proteinExistence type="inferred from homology"/>
<dbReference type="InterPro" id="IPR016201">
    <property type="entry name" value="PSI"/>
</dbReference>
<evidence type="ECO:0000256" key="13">
    <source>
        <dbReference type="ARBA" id="ARBA00023037"/>
    </source>
</evidence>
<keyword evidence="8" id="KW-0677">Repeat</keyword>
<comment type="similarity">
    <text evidence="2">Belongs to the integrin beta chain family.</text>
</comment>
<keyword evidence="5" id="KW-0812">Transmembrane</keyword>
<evidence type="ECO:0000256" key="16">
    <source>
        <dbReference type="ARBA" id="ARBA00023180"/>
    </source>
</evidence>
<evidence type="ECO:0000256" key="2">
    <source>
        <dbReference type="ARBA" id="ARBA00007449"/>
    </source>
</evidence>
<keyword evidence="10" id="KW-0460">Magnesium</keyword>
<dbReference type="PANTHER" id="PTHR10082">
    <property type="entry name" value="INTEGRIN BETA SUBUNIT"/>
    <property type="match status" value="1"/>
</dbReference>
<keyword evidence="15" id="KW-1015">Disulfide bond</keyword>
<keyword evidence="6" id="KW-0479">Metal-binding</keyword>
<evidence type="ECO:0000256" key="3">
    <source>
        <dbReference type="ARBA" id="ARBA00022475"/>
    </source>
</evidence>
<dbReference type="Gene3D" id="3.30.1680.10">
    <property type="entry name" value="ligand-binding face of the semaphorins, domain 2"/>
    <property type="match status" value="1"/>
</dbReference>
<evidence type="ECO:0000256" key="1">
    <source>
        <dbReference type="ARBA" id="ARBA00004251"/>
    </source>
</evidence>
<comment type="subcellular location">
    <subcellularLocation>
        <location evidence="1">Cell membrane</location>
        <topology evidence="1">Single-pass type I membrane protein</topology>
    </subcellularLocation>
</comment>
<dbReference type="GO" id="GO:0005178">
    <property type="term" value="F:integrin binding"/>
    <property type="evidence" value="ECO:0007669"/>
    <property type="project" value="TreeGrafter"/>
</dbReference>
<dbReference type="GO" id="GO:0001968">
    <property type="term" value="F:fibronectin binding"/>
    <property type="evidence" value="ECO:0007669"/>
    <property type="project" value="TreeGrafter"/>
</dbReference>
<evidence type="ECO:0000313" key="20">
    <source>
        <dbReference type="Proteomes" id="UP000264820"/>
    </source>
</evidence>
<accession>A0A3Q2XKH9</accession>
<evidence type="ECO:0000259" key="18">
    <source>
        <dbReference type="SMART" id="SM00423"/>
    </source>
</evidence>
<dbReference type="GO" id="GO:0007160">
    <property type="term" value="P:cell-matrix adhesion"/>
    <property type="evidence" value="ECO:0007669"/>
    <property type="project" value="TreeGrafter"/>
</dbReference>
<dbReference type="InterPro" id="IPR015812">
    <property type="entry name" value="Integrin_bsu"/>
</dbReference>
<evidence type="ECO:0000256" key="10">
    <source>
        <dbReference type="ARBA" id="ARBA00022842"/>
    </source>
</evidence>
<keyword evidence="14" id="KW-0472">Membrane</keyword>
<evidence type="ECO:0000313" key="19">
    <source>
        <dbReference type="Ensembl" id="ENSHCOP00000004407.1"/>
    </source>
</evidence>
<keyword evidence="9" id="KW-0106">Calcium</keyword>
<feature type="domain" description="PSI" evidence="18">
    <location>
        <begin position="17"/>
        <end position="66"/>
    </location>
</feature>
<evidence type="ECO:0000256" key="9">
    <source>
        <dbReference type="ARBA" id="ARBA00022837"/>
    </source>
</evidence>
<dbReference type="InterPro" id="IPR033760">
    <property type="entry name" value="Integrin_beta_N"/>
</dbReference>
<keyword evidence="4" id="KW-0245">EGF-like domain</keyword>
<feature type="chain" id="PRO_5018526833" evidence="17">
    <location>
        <begin position="21"/>
        <end position="120"/>
    </location>
</feature>
<dbReference type="Pfam" id="PF17205">
    <property type="entry name" value="PSI_integrin"/>
    <property type="match status" value="1"/>
</dbReference>
<keyword evidence="11" id="KW-0130">Cell adhesion</keyword>
<evidence type="ECO:0000256" key="14">
    <source>
        <dbReference type="ARBA" id="ARBA00023136"/>
    </source>
</evidence>
<dbReference type="GeneTree" id="ENSGT01150000286919"/>
<dbReference type="GO" id="GO:0016477">
    <property type="term" value="P:cell migration"/>
    <property type="evidence" value="ECO:0007669"/>
    <property type="project" value="TreeGrafter"/>
</dbReference>
<keyword evidence="7 17" id="KW-0732">Signal</keyword>